<feature type="domain" description="Pyridoxamine kinase/Phosphomethylpyrimidine kinase" evidence="7">
    <location>
        <begin position="13"/>
        <end position="255"/>
    </location>
</feature>
<dbReference type="Pfam" id="PF08543">
    <property type="entry name" value="Phos_pyr_kin"/>
    <property type="match status" value="1"/>
</dbReference>
<dbReference type="Proteomes" id="UP000538147">
    <property type="component" value="Unassembled WGS sequence"/>
</dbReference>
<evidence type="ECO:0000313" key="8">
    <source>
        <dbReference type="EMBL" id="MBB6229182.1"/>
    </source>
</evidence>
<dbReference type="GO" id="GO:0009229">
    <property type="term" value="P:thiamine diphosphate biosynthetic process"/>
    <property type="evidence" value="ECO:0007669"/>
    <property type="project" value="UniProtKB-UniPathway"/>
</dbReference>
<dbReference type="EMBL" id="JACIIV010000034">
    <property type="protein sequence ID" value="MBB6229182.1"/>
    <property type="molecule type" value="Genomic_DNA"/>
</dbReference>
<dbReference type="InterPro" id="IPR013749">
    <property type="entry name" value="PM/HMP-P_kinase-1"/>
</dbReference>
<evidence type="ECO:0000313" key="9">
    <source>
        <dbReference type="Proteomes" id="UP000538147"/>
    </source>
</evidence>
<dbReference type="InterPro" id="IPR029056">
    <property type="entry name" value="Ribokinase-like"/>
</dbReference>
<dbReference type="GO" id="GO:0008972">
    <property type="term" value="F:phosphomethylpyrimidine kinase activity"/>
    <property type="evidence" value="ECO:0007669"/>
    <property type="project" value="InterPro"/>
</dbReference>
<dbReference type="Gene3D" id="3.40.1190.20">
    <property type="match status" value="1"/>
</dbReference>
<dbReference type="PANTHER" id="PTHR20858:SF17">
    <property type="entry name" value="HYDROXYMETHYLPYRIMIDINE_PHOSPHOMETHYLPYRIMIDINE KINASE THI20-RELATED"/>
    <property type="match status" value="1"/>
</dbReference>
<dbReference type="CDD" id="cd01169">
    <property type="entry name" value="HMPP_kinase"/>
    <property type="match status" value="1"/>
</dbReference>
<accession>A0A841LIX4</accession>
<dbReference type="AlphaFoldDB" id="A0A841LIX4"/>
<reference evidence="8 9" key="1">
    <citation type="submission" date="2020-08" db="EMBL/GenBank/DDBJ databases">
        <title>Genomic Encyclopedia of Type Strains, Phase IV (KMG-IV): sequencing the most valuable type-strain genomes for metagenomic binning, comparative biology and taxonomic classification.</title>
        <authorList>
            <person name="Goeker M."/>
        </authorList>
    </citation>
    <scope>NUCLEOTIDE SEQUENCE [LARGE SCALE GENOMIC DNA]</scope>
    <source>
        <strain evidence="8 9">DSM 102189</strain>
    </source>
</reference>
<keyword evidence="5 8" id="KW-0418">Kinase</keyword>
<keyword evidence="4" id="KW-0547">Nucleotide-binding</keyword>
<evidence type="ECO:0000256" key="5">
    <source>
        <dbReference type="ARBA" id="ARBA00022777"/>
    </source>
</evidence>
<dbReference type="EC" id="2.7.1.49" evidence="2"/>
<gene>
    <name evidence="8" type="ORF">FHS79_003383</name>
</gene>
<keyword evidence="3 8" id="KW-0808">Transferase</keyword>
<evidence type="ECO:0000256" key="3">
    <source>
        <dbReference type="ARBA" id="ARBA00022679"/>
    </source>
</evidence>
<dbReference type="GO" id="GO:0005829">
    <property type="term" value="C:cytosol"/>
    <property type="evidence" value="ECO:0007669"/>
    <property type="project" value="TreeGrafter"/>
</dbReference>
<dbReference type="PANTHER" id="PTHR20858">
    <property type="entry name" value="PHOSPHOMETHYLPYRIMIDINE KINASE"/>
    <property type="match status" value="1"/>
</dbReference>
<keyword evidence="9" id="KW-1185">Reference proteome</keyword>
<evidence type="ECO:0000256" key="4">
    <source>
        <dbReference type="ARBA" id="ARBA00022741"/>
    </source>
</evidence>
<comment type="caution">
    <text evidence="8">The sequence shown here is derived from an EMBL/GenBank/DDBJ whole genome shotgun (WGS) entry which is preliminary data.</text>
</comment>
<dbReference type="GO" id="GO:0009228">
    <property type="term" value="P:thiamine biosynthetic process"/>
    <property type="evidence" value="ECO:0007669"/>
    <property type="project" value="InterPro"/>
</dbReference>
<dbReference type="UniPathway" id="UPA00060">
    <property type="reaction ID" value="UER00138"/>
</dbReference>
<name>A0A841LIX4_9SPHN</name>
<evidence type="ECO:0000256" key="6">
    <source>
        <dbReference type="ARBA" id="ARBA00022840"/>
    </source>
</evidence>
<dbReference type="GO" id="GO:0005524">
    <property type="term" value="F:ATP binding"/>
    <property type="evidence" value="ECO:0007669"/>
    <property type="project" value="UniProtKB-KW"/>
</dbReference>
<dbReference type="InterPro" id="IPR004399">
    <property type="entry name" value="HMP/HMP-P_kinase_dom"/>
</dbReference>
<organism evidence="8 9">
    <name type="scientific">Polymorphobacter multimanifer</name>
    <dbReference type="NCBI Taxonomy" id="1070431"/>
    <lineage>
        <taxon>Bacteria</taxon>
        <taxon>Pseudomonadati</taxon>
        <taxon>Pseudomonadota</taxon>
        <taxon>Alphaproteobacteria</taxon>
        <taxon>Sphingomonadales</taxon>
        <taxon>Sphingosinicellaceae</taxon>
        <taxon>Polymorphobacter</taxon>
    </lineage>
</organism>
<keyword evidence="6" id="KW-0067">ATP-binding</keyword>
<evidence type="ECO:0000256" key="2">
    <source>
        <dbReference type="ARBA" id="ARBA00012135"/>
    </source>
</evidence>
<dbReference type="RefSeq" id="WP_184202682.1">
    <property type="nucleotide sequence ID" value="NZ_JACIIV010000034.1"/>
</dbReference>
<dbReference type="SUPFAM" id="SSF53613">
    <property type="entry name" value="Ribokinase-like"/>
    <property type="match status" value="1"/>
</dbReference>
<protein>
    <recommendedName>
        <fullName evidence="2">hydroxymethylpyrimidine kinase</fullName>
        <ecNumber evidence="2">2.7.1.49</ecNumber>
    </recommendedName>
</protein>
<proteinExistence type="predicted"/>
<dbReference type="NCBIfam" id="TIGR00097">
    <property type="entry name" value="HMP-P_kinase"/>
    <property type="match status" value="1"/>
</dbReference>
<evidence type="ECO:0000256" key="1">
    <source>
        <dbReference type="ARBA" id="ARBA00004948"/>
    </source>
</evidence>
<dbReference type="GO" id="GO:0008902">
    <property type="term" value="F:hydroxymethylpyrimidine kinase activity"/>
    <property type="evidence" value="ECO:0007669"/>
    <property type="project" value="UniProtKB-EC"/>
</dbReference>
<evidence type="ECO:0000259" key="7">
    <source>
        <dbReference type="Pfam" id="PF08543"/>
    </source>
</evidence>
<comment type="pathway">
    <text evidence="1">Cofactor biosynthesis; thiamine diphosphate biosynthesis.</text>
</comment>
<dbReference type="FunFam" id="3.40.1190.20:FF:000003">
    <property type="entry name" value="Phosphomethylpyrimidine kinase ThiD"/>
    <property type="match status" value="1"/>
</dbReference>
<sequence>MSQARVLIVAGSDSGGGAGIQADIKTVTCLGGYAMTAVTAVTVQNTLGVTGIHMVPADVVAAQMRACIDDIGVDVVKIGMLGDAGLIEAVAEVLRGVECPVVLDPVMVATSGDRLLEDDALWALVEHLVPRATVITPNLPELMELTETEIEDAADMLLAAQELLDRGPRAVLAKGGHLPGDRLTDWLVWRGGQRGFSEDRIDGRDTHGTGCTLASGLAVSLAQGLVLEDAVVRARAFVRQGLLQAPGLGRGHGPLGFYPFE</sequence>